<proteinExistence type="predicted"/>
<accession>A0ABP7IMQ2</accession>
<gene>
    <name evidence="2" type="ORF">GCM10022226_48070</name>
</gene>
<evidence type="ECO:0000313" key="2">
    <source>
        <dbReference type="EMBL" id="GAA3822064.1"/>
    </source>
</evidence>
<keyword evidence="3" id="KW-1185">Reference proteome</keyword>
<evidence type="ECO:0000256" key="1">
    <source>
        <dbReference type="SAM" id="MobiDB-lite"/>
    </source>
</evidence>
<organism evidence="2 3">
    <name type="scientific">Sphaerisporangium flaviroseum</name>
    <dbReference type="NCBI Taxonomy" id="509199"/>
    <lineage>
        <taxon>Bacteria</taxon>
        <taxon>Bacillati</taxon>
        <taxon>Actinomycetota</taxon>
        <taxon>Actinomycetes</taxon>
        <taxon>Streptosporangiales</taxon>
        <taxon>Streptosporangiaceae</taxon>
        <taxon>Sphaerisporangium</taxon>
    </lineage>
</organism>
<evidence type="ECO:0000313" key="3">
    <source>
        <dbReference type="Proteomes" id="UP001500888"/>
    </source>
</evidence>
<protein>
    <submittedName>
        <fullName evidence="2">Uncharacterized protein</fullName>
    </submittedName>
</protein>
<dbReference type="EMBL" id="BAAAZR010000017">
    <property type="protein sequence ID" value="GAA3822064.1"/>
    <property type="molecule type" value="Genomic_DNA"/>
</dbReference>
<sequence>MSLPRSGRALHATPVRAAAPESTVSTVWPGRYGRARPGIVPPAGDPPSAARRNPGRLMDPLGPVRRLGAAARIPGGTPYRIPGPVPVTGRSLNRYPRAPHPGPGAGASRVSREIGVSVYIFRT</sequence>
<reference evidence="3" key="1">
    <citation type="journal article" date="2019" name="Int. J. Syst. Evol. Microbiol.">
        <title>The Global Catalogue of Microorganisms (GCM) 10K type strain sequencing project: providing services to taxonomists for standard genome sequencing and annotation.</title>
        <authorList>
            <consortium name="The Broad Institute Genomics Platform"/>
            <consortium name="The Broad Institute Genome Sequencing Center for Infectious Disease"/>
            <person name="Wu L."/>
            <person name="Ma J."/>
        </authorList>
    </citation>
    <scope>NUCLEOTIDE SEQUENCE [LARGE SCALE GENOMIC DNA]</scope>
    <source>
        <strain evidence="3">JCM 16908</strain>
    </source>
</reference>
<comment type="caution">
    <text evidence="2">The sequence shown here is derived from an EMBL/GenBank/DDBJ whole genome shotgun (WGS) entry which is preliminary data.</text>
</comment>
<dbReference type="Proteomes" id="UP001500888">
    <property type="component" value="Unassembled WGS sequence"/>
</dbReference>
<feature type="region of interest" description="Disordered" evidence="1">
    <location>
        <begin position="1"/>
        <end position="109"/>
    </location>
</feature>
<name>A0ABP7IMQ2_9ACTN</name>